<comment type="caution">
    <text evidence="3">The sequence shown here is derived from an EMBL/GenBank/DDBJ whole genome shotgun (WGS) entry which is preliminary data.</text>
</comment>
<feature type="chain" id="PRO_5045769000" description="DUF4352 domain-containing protein" evidence="2">
    <location>
        <begin position="20"/>
        <end position="218"/>
    </location>
</feature>
<reference evidence="3 4" key="1">
    <citation type="submission" date="2024-09" db="EMBL/GenBank/DDBJ databases">
        <authorList>
            <person name="Sun Q."/>
            <person name="Mori K."/>
        </authorList>
    </citation>
    <scope>NUCLEOTIDE SEQUENCE [LARGE SCALE GENOMIC DNA]</scope>
    <source>
        <strain evidence="3 4">CCM 7659</strain>
    </source>
</reference>
<evidence type="ECO:0000256" key="2">
    <source>
        <dbReference type="SAM" id="SignalP"/>
    </source>
</evidence>
<dbReference type="Proteomes" id="UP001589700">
    <property type="component" value="Unassembled WGS sequence"/>
</dbReference>
<gene>
    <name evidence="3" type="ORF">ACFFVD_14635</name>
</gene>
<evidence type="ECO:0008006" key="5">
    <source>
        <dbReference type="Google" id="ProtNLM"/>
    </source>
</evidence>
<evidence type="ECO:0000313" key="3">
    <source>
        <dbReference type="EMBL" id="MFB9261034.1"/>
    </source>
</evidence>
<accession>A0ABV5JTB4</accession>
<feature type="compositionally biased region" description="Low complexity" evidence="1">
    <location>
        <begin position="30"/>
        <end position="45"/>
    </location>
</feature>
<dbReference type="PROSITE" id="PS51257">
    <property type="entry name" value="PROKAR_LIPOPROTEIN"/>
    <property type="match status" value="1"/>
</dbReference>
<feature type="signal peptide" evidence="2">
    <location>
        <begin position="1"/>
        <end position="19"/>
    </location>
</feature>
<evidence type="ECO:0000256" key="1">
    <source>
        <dbReference type="SAM" id="MobiDB-lite"/>
    </source>
</evidence>
<organism evidence="3 4">
    <name type="scientific">Dietzia aerolata</name>
    <dbReference type="NCBI Taxonomy" id="595984"/>
    <lineage>
        <taxon>Bacteria</taxon>
        <taxon>Bacillati</taxon>
        <taxon>Actinomycetota</taxon>
        <taxon>Actinomycetes</taxon>
        <taxon>Mycobacteriales</taxon>
        <taxon>Dietziaceae</taxon>
        <taxon>Dietzia</taxon>
    </lineage>
</organism>
<sequence length="218" mass="23342">MKRSLFPAVAFTISALTLAGCSNDDDGGFEPAATPAEAPAEQAQETNERGAVEVDLGEPVTLTDDTGTPLITITNSRLDATGCKAVSYDDIPAFAAEGVTGEIRQIKFVADVEVGDQEYAQWLWSSDFYFTNDDSEVVQNIQVASYHDDLLGTSCEGDTSIIDLPPNSKAKGATSLDIPIGSENGGPTIIGYEVNGNRVEWRLPEGWADELGEPVFFR</sequence>
<evidence type="ECO:0000313" key="4">
    <source>
        <dbReference type="Proteomes" id="UP001589700"/>
    </source>
</evidence>
<name>A0ABV5JTB4_9ACTN</name>
<feature type="region of interest" description="Disordered" evidence="1">
    <location>
        <begin position="26"/>
        <end position="50"/>
    </location>
</feature>
<dbReference type="EMBL" id="JBHMDY010000012">
    <property type="protein sequence ID" value="MFB9261034.1"/>
    <property type="molecule type" value="Genomic_DNA"/>
</dbReference>
<keyword evidence="2" id="KW-0732">Signal</keyword>
<proteinExistence type="predicted"/>
<dbReference type="RefSeq" id="WP_182631928.1">
    <property type="nucleotide sequence ID" value="NZ_JAALDM010000100.1"/>
</dbReference>
<keyword evidence="4" id="KW-1185">Reference proteome</keyword>
<protein>
    <recommendedName>
        <fullName evidence="5">DUF4352 domain-containing protein</fullName>
    </recommendedName>
</protein>